<evidence type="ECO:0000256" key="2">
    <source>
        <dbReference type="ARBA" id="ARBA00022737"/>
    </source>
</evidence>
<evidence type="ECO:0000259" key="6">
    <source>
        <dbReference type="PROSITE" id="PS51371"/>
    </source>
</evidence>
<sequence>MNEYDPQAQDFAQTPPRRGLFSFLGRRKNSPGLRSSIAALVQQAADESEKNGTDGEQPELDRQERALIANILRLRTISADDVMVPRPDIIAMPVSVSLDEALSMMRRENHSRMPVYREQLDNIIGMIHVKDLIAYVGTSEAFNLEALLRQPLMIAPQIRVLDLMLQMRQRQTHMALVIDEYGGIDGLVTIEDLIETIVGDISDEHDEPAVTMITERPDGTFDVDARCPVGEFEEKIGAILTPSEREAEIETLGGLVFRLAGHVPIRGEVLTHENGFIFRVLDADARHIRRVRVRKIPETDTTVTGNKTQEAS</sequence>
<name>A0ABT3QFK6_9PROT</name>
<feature type="region of interest" description="Disordered" evidence="5">
    <location>
        <begin position="1"/>
        <end position="30"/>
    </location>
</feature>
<keyword evidence="2" id="KW-0677">Repeat</keyword>
<feature type="region of interest" description="Disordered" evidence="5">
    <location>
        <begin position="43"/>
        <end position="62"/>
    </location>
</feature>
<feature type="domain" description="CBS" evidence="6">
    <location>
        <begin position="147"/>
        <end position="207"/>
    </location>
</feature>
<comment type="similarity">
    <text evidence="1">Belongs to the UPF0053 family. Hemolysin C subfamily.</text>
</comment>
<dbReference type="SMART" id="SM01091">
    <property type="entry name" value="CorC_HlyC"/>
    <property type="match status" value="1"/>
</dbReference>
<evidence type="ECO:0000313" key="8">
    <source>
        <dbReference type="Proteomes" id="UP001301152"/>
    </source>
</evidence>
<dbReference type="EMBL" id="JAPIUZ010000004">
    <property type="protein sequence ID" value="MCX2564068.1"/>
    <property type="molecule type" value="Genomic_DNA"/>
</dbReference>
<dbReference type="InterPro" id="IPR046342">
    <property type="entry name" value="CBS_dom_sf"/>
</dbReference>
<dbReference type="InterPro" id="IPR000644">
    <property type="entry name" value="CBS_dom"/>
</dbReference>
<dbReference type="SMART" id="SM00116">
    <property type="entry name" value="CBS"/>
    <property type="match status" value="2"/>
</dbReference>
<dbReference type="InterPro" id="IPR016169">
    <property type="entry name" value="FAD-bd_PCMH_sub2"/>
</dbReference>
<evidence type="ECO:0000256" key="4">
    <source>
        <dbReference type="PROSITE-ProRule" id="PRU00703"/>
    </source>
</evidence>
<dbReference type="Gene3D" id="3.10.580.10">
    <property type="entry name" value="CBS-domain"/>
    <property type="match status" value="1"/>
</dbReference>
<dbReference type="PANTHER" id="PTHR22777:SF27">
    <property type="entry name" value="MAGNESIUM AND COBALT EFFLUX PROTEIN CORC"/>
    <property type="match status" value="1"/>
</dbReference>
<feature type="compositionally biased region" description="Basic and acidic residues" evidence="5">
    <location>
        <begin position="47"/>
        <end position="62"/>
    </location>
</feature>
<dbReference type="InterPro" id="IPR044751">
    <property type="entry name" value="Ion_transp-like_CBS"/>
</dbReference>
<gene>
    <name evidence="7" type="ORF">OQ497_08860</name>
</gene>
<dbReference type="SUPFAM" id="SSF54631">
    <property type="entry name" value="CBS-domain pair"/>
    <property type="match status" value="1"/>
</dbReference>
<dbReference type="Pfam" id="PF03471">
    <property type="entry name" value="CorC_HlyC"/>
    <property type="match status" value="1"/>
</dbReference>
<dbReference type="InterPro" id="IPR036318">
    <property type="entry name" value="FAD-bd_PCMH-like_sf"/>
</dbReference>
<dbReference type="InterPro" id="IPR005170">
    <property type="entry name" value="Transptr-assoc_dom"/>
</dbReference>
<proteinExistence type="inferred from homology"/>
<reference evidence="7 8" key="1">
    <citation type="submission" date="2022-11" db="EMBL/GenBank/DDBJ databases">
        <title>Genome sequencing of Acetobacter type strain.</title>
        <authorList>
            <person name="Heo J."/>
            <person name="Lee D."/>
            <person name="Han B.-H."/>
            <person name="Hong S.-B."/>
            <person name="Kwon S.-W."/>
        </authorList>
    </citation>
    <scope>NUCLEOTIDE SEQUENCE [LARGE SCALE GENOMIC DNA]</scope>
    <source>
        <strain evidence="7 8">KACC 21253</strain>
    </source>
</reference>
<dbReference type="SUPFAM" id="SSF56176">
    <property type="entry name" value="FAD-binding/transporter-associated domain-like"/>
    <property type="match status" value="1"/>
</dbReference>
<evidence type="ECO:0000313" key="7">
    <source>
        <dbReference type="EMBL" id="MCX2564068.1"/>
    </source>
</evidence>
<evidence type="ECO:0000256" key="5">
    <source>
        <dbReference type="SAM" id="MobiDB-lite"/>
    </source>
</evidence>
<dbReference type="Gene3D" id="3.30.465.10">
    <property type="match status" value="1"/>
</dbReference>
<feature type="domain" description="CBS" evidence="6">
    <location>
        <begin position="83"/>
        <end position="142"/>
    </location>
</feature>
<dbReference type="Pfam" id="PF00571">
    <property type="entry name" value="CBS"/>
    <property type="match status" value="2"/>
</dbReference>
<protein>
    <submittedName>
        <fullName evidence="7">Hemolysin family protein</fullName>
    </submittedName>
</protein>
<keyword evidence="8" id="KW-1185">Reference proteome</keyword>
<evidence type="ECO:0000256" key="3">
    <source>
        <dbReference type="ARBA" id="ARBA00023122"/>
    </source>
</evidence>
<dbReference type="PANTHER" id="PTHR22777">
    <property type="entry name" value="HEMOLYSIN-RELATED"/>
    <property type="match status" value="1"/>
</dbReference>
<keyword evidence="3 4" id="KW-0129">CBS domain</keyword>
<evidence type="ECO:0000256" key="1">
    <source>
        <dbReference type="ARBA" id="ARBA00006446"/>
    </source>
</evidence>
<dbReference type="CDD" id="cd04590">
    <property type="entry name" value="CBS_pair_CorC_HlyC_assoc"/>
    <property type="match status" value="1"/>
</dbReference>
<dbReference type="RefSeq" id="WP_173560250.1">
    <property type="nucleotide sequence ID" value="NZ_JAPIUZ010000004.1"/>
</dbReference>
<dbReference type="PROSITE" id="PS51371">
    <property type="entry name" value="CBS"/>
    <property type="match status" value="2"/>
</dbReference>
<comment type="caution">
    <text evidence="7">The sequence shown here is derived from an EMBL/GenBank/DDBJ whole genome shotgun (WGS) entry which is preliminary data.</text>
</comment>
<accession>A0ABT3QFK6</accession>
<organism evidence="7 8">
    <name type="scientific">Acetobacter thailandicus</name>
    <dbReference type="NCBI Taxonomy" id="1502842"/>
    <lineage>
        <taxon>Bacteria</taxon>
        <taxon>Pseudomonadati</taxon>
        <taxon>Pseudomonadota</taxon>
        <taxon>Alphaproteobacteria</taxon>
        <taxon>Acetobacterales</taxon>
        <taxon>Acetobacteraceae</taxon>
        <taxon>Acetobacter</taxon>
    </lineage>
</organism>
<dbReference type="Proteomes" id="UP001301152">
    <property type="component" value="Unassembled WGS sequence"/>
</dbReference>